<evidence type="ECO:0000313" key="4">
    <source>
        <dbReference type="EMBL" id="KUP95325.1"/>
    </source>
</evidence>
<comment type="caution">
    <text evidence="4">The sequence shown here is derived from an EMBL/GenBank/DDBJ whole genome shotgun (WGS) entry which is preliminary data.</text>
</comment>
<evidence type="ECO:0000256" key="3">
    <source>
        <dbReference type="SAM" id="SignalP"/>
    </source>
</evidence>
<name>A0A147KDG2_THECS</name>
<protein>
    <submittedName>
        <fullName evidence="4">Uncharacterized protein</fullName>
    </submittedName>
</protein>
<accession>A0A147KDG2</accession>
<proteinExistence type="predicted"/>
<keyword evidence="5" id="KW-1185">Reference proteome</keyword>
<dbReference type="OrthoDB" id="3436987at2"/>
<organism evidence="4 5">
    <name type="scientific">Thermobifida cellulosilytica TB100</name>
    <dbReference type="NCBI Taxonomy" id="665004"/>
    <lineage>
        <taxon>Bacteria</taxon>
        <taxon>Bacillati</taxon>
        <taxon>Actinomycetota</taxon>
        <taxon>Actinomycetes</taxon>
        <taxon>Streptosporangiales</taxon>
        <taxon>Nocardiopsidaceae</taxon>
        <taxon>Thermobifida</taxon>
    </lineage>
</organism>
<feature type="chain" id="PRO_5007549797" evidence="3">
    <location>
        <begin position="26"/>
        <end position="187"/>
    </location>
</feature>
<keyword evidence="3" id="KW-0732">Signal</keyword>
<evidence type="ECO:0000256" key="2">
    <source>
        <dbReference type="SAM" id="Phobius"/>
    </source>
</evidence>
<dbReference type="Proteomes" id="UP000074382">
    <property type="component" value="Unassembled WGS sequence"/>
</dbReference>
<feature type="signal peptide" evidence="3">
    <location>
        <begin position="1"/>
        <end position="25"/>
    </location>
</feature>
<feature type="region of interest" description="Disordered" evidence="1">
    <location>
        <begin position="120"/>
        <end position="154"/>
    </location>
</feature>
<sequence>MRVRTAFEIAAVAAILALGAGAAAADDAITVFPPEAEPGSTVVVRVSCGGGAQWVDYSSPAFSDSEVPRVLLDGAVAAEEEIPLAPDLEPGEYEIRGECGTDDSSRVLYSGVTVLGDGAAHGAPGPSADLAQPPAATPTPSGAPNSGGGGLHRPSDPAVPLAVLGGGLLLVAATGLLSYRRAVRDGC</sequence>
<keyword evidence="2" id="KW-0472">Membrane</keyword>
<gene>
    <name evidence="4" type="ORF">AC529_18305</name>
</gene>
<reference evidence="5" key="1">
    <citation type="journal article" date="2017" name="Acta Aliment.">
        <title>Plant polysaccharide degrading enzyme system of Thermpbifida cellulosilytica TB100 revealed by de novo genome project data.</title>
        <authorList>
            <person name="Toth A."/>
            <person name="Baka E."/>
            <person name="Luzics S."/>
            <person name="Bata-Vidacs I."/>
            <person name="Nagy I."/>
            <person name="Balint B."/>
            <person name="Herceg R."/>
            <person name="Olasz F."/>
            <person name="Wilk T."/>
            <person name="Nagy T."/>
            <person name="Kriszt B."/>
            <person name="Nagy I."/>
            <person name="Kukolya J."/>
        </authorList>
    </citation>
    <scope>NUCLEOTIDE SEQUENCE [LARGE SCALE GENOMIC DNA]</scope>
    <source>
        <strain evidence="5">TB100</strain>
    </source>
</reference>
<feature type="compositionally biased region" description="Low complexity" evidence="1">
    <location>
        <begin position="128"/>
        <end position="144"/>
    </location>
</feature>
<feature type="transmembrane region" description="Helical" evidence="2">
    <location>
        <begin position="158"/>
        <end position="179"/>
    </location>
</feature>
<dbReference type="RefSeq" id="WP_068752940.1">
    <property type="nucleotide sequence ID" value="NZ_KQ950180.1"/>
</dbReference>
<dbReference type="PATRIC" id="fig|665004.4.peg.82"/>
<evidence type="ECO:0000313" key="5">
    <source>
        <dbReference type="Proteomes" id="UP000074382"/>
    </source>
</evidence>
<dbReference type="AlphaFoldDB" id="A0A147KDG2"/>
<keyword evidence="2" id="KW-1133">Transmembrane helix</keyword>
<dbReference type="EMBL" id="LGEM01000133">
    <property type="protein sequence ID" value="KUP95325.1"/>
    <property type="molecule type" value="Genomic_DNA"/>
</dbReference>
<keyword evidence="2" id="KW-0812">Transmembrane</keyword>
<evidence type="ECO:0000256" key="1">
    <source>
        <dbReference type="SAM" id="MobiDB-lite"/>
    </source>
</evidence>